<dbReference type="GO" id="GO:0055085">
    <property type="term" value="P:transmembrane transport"/>
    <property type="evidence" value="ECO:0007669"/>
    <property type="project" value="UniProtKB-ARBA"/>
</dbReference>
<keyword evidence="2" id="KW-0813">Transport</keyword>
<dbReference type="InterPro" id="IPR003593">
    <property type="entry name" value="AAA+_ATPase"/>
</dbReference>
<dbReference type="Gene3D" id="3.40.50.300">
    <property type="entry name" value="P-loop containing nucleotide triphosphate hydrolases"/>
    <property type="match status" value="1"/>
</dbReference>
<evidence type="ECO:0000313" key="7">
    <source>
        <dbReference type="Proteomes" id="UP000183639"/>
    </source>
</evidence>
<evidence type="ECO:0000256" key="4">
    <source>
        <dbReference type="ARBA" id="ARBA00022840"/>
    </source>
</evidence>
<dbReference type="AlphaFoldDB" id="A0A1I3GKD5"/>
<evidence type="ECO:0000256" key="1">
    <source>
        <dbReference type="ARBA" id="ARBA00005417"/>
    </source>
</evidence>
<feature type="domain" description="ABC transporter" evidence="5">
    <location>
        <begin position="5"/>
        <end position="248"/>
    </location>
</feature>
<reference evidence="6 7" key="1">
    <citation type="submission" date="2016-10" db="EMBL/GenBank/DDBJ databases">
        <authorList>
            <person name="de Groot N.N."/>
        </authorList>
    </citation>
    <scope>NUCLEOTIDE SEQUENCE [LARGE SCALE GENOMIC DNA]</scope>
    <source>
        <strain evidence="6 7">Z108</strain>
    </source>
</reference>
<dbReference type="RefSeq" id="WP_075445053.1">
    <property type="nucleotide sequence ID" value="NZ_FOQK01000023.1"/>
</dbReference>
<dbReference type="SUPFAM" id="SSF52540">
    <property type="entry name" value="P-loop containing nucleoside triphosphate hydrolases"/>
    <property type="match status" value="1"/>
</dbReference>
<comment type="similarity">
    <text evidence="1">Belongs to the ABC transporter superfamily.</text>
</comment>
<organism evidence="6 7">
    <name type="scientific">Selenomonas ruminantium</name>
    <dbReference type="NCBI Taxonomy" id="971"/>
    <lineage>
        <taxon>Bacteria</taxon>
        <taxon>Bacillati</taxon>
        <taxon>Bacillota</taxon>
        <taxon>Negativicutes</taxon>
        <taxon>Selenomonadales</taxon>
        <taxon>Selenomonadaceae</taxon>
        <taxon>Selenomonas</taxon>
    </lineage>
</organism>
<evidence type="ECO:0000256" key="2">
    <source>
        <dbReference type="ARBA" id="ARBA00022448"/>
    </source>
</evidence>
<evidence type="ECO:0000259" key="5">
    <source>
        <dbReference type="PROSITE" id="PS50893"/>
    </source>
</evidence>
<dbReference type="EMBL" id="FOQK01000023">
    <property type="protein sequence ID" value="SFI23936.1"/>
    <property type="molecule type" value="Genomic_DNA"/>
</dbReference>
<dbReference type="PANTHER" id="PTHR43776:SF7">
    <property type="entry name" value="D,D-DIPEPTIDE TRANSPORT ATP-BINDING PROTEIN DDPF-RELATED"/>
    <property type="match status" value="1"/>
</dbReference>
<keyword evidence="3" id="KW-0547">Nucleotide-binding</keyword>
<dbReference type="InterPro" id="IPR050319">
    <property type="entry name" value="ABC_transp_ATP-bind"/>
</dbReference>
<dbReference type="PROSITE" id="PS00211">
    <property type="entry name" value="ABC_TRANSPORTER_1"/>
    <property type="match status" value="1"/>
</dbReference>
<protein>
    <submittedName>
        <fullName evidence="6">Peptide/nickel transport system ATP-binding protein</fullName>
    </submittedName>
</protein>
<dbReference type="Pfam" id="PF00005">
    <property type="entry name" value="ABC_tran"/>
    <property type="match status" value="1"/>
</dbReference>
<dbReference type="GO" id="GO:0005524">
    <property type="term" value="F:ATP binding"/>
    <property type="evidence" value="ECO:0007669"/>
    <property type="project" value="UniProtKB-KW"/>
</dbReference>
<dbReference type="GO" id="GO:0016887">
    <property type="term" value="F:ATP hydrolysis activity"/>
    <property type="evidence" value="ECO:0007669"/>
    <property type="project" value="InterPro"/>
</dbReference>
<dbReference type="InterPro" id="IPR003439">
    <property type="entry name" value="ABC_transporter-like_ATP-bd"/>
</dbReference>
<dbReference type="CDD" id="cd03257">
    <property type="entry name" value="ABC_NikE_OppD_transporters"/>
    <property type="match status" value="1"/>
</dbReference>
<evidence type="ECO:0000313" key="6">
    <source>
        <dbReference type="EMBL" id="SFI23936.1"/>
    </source>
</evidence>
<dbReference type="Proteomes" id="UP000183639">
    <property type="component" value="Unassembled WGS sequence"/>
</dbReference>
<dbReference type="InterPro" id="IPR027417">
    <property type="entry name" value="P-loop_NTPase"/>
</dbReference>
<sequence length="252" mass="28019">MVPVLQVEHLRKVFPVDDRRTLLAVDDVSFSVAAGEKVAIIGESGSGKTTIARMVARLTDVTAGRIFLQGTDITQLTGRKLREHYRHMQLVFQSPADSFDPRCTLGDGIAEGLRNFGWQKQAAWQEMERLLMLCGLEVEIAQRYPHEVSGGQCQRAAIARALALRPKLLLLDEATSALDVTVQADILALLARLQRELSLAYLFICHDIALVQDFCDRVLVMHEGRIVEEGTPDEVIGAPQQTYTQRLIDSVL</sequence>
<keyword evidence="4 6" id="KW-0067">ATP-binding</keyword>
<dbReference type="PANTHER" id="PTHR43776">
    <property type="entry name" value="TRANSPORT ATP-BINDING PROTEIN"/>
    <property type="match status" value="1"/>
</dbReference>
<evidence type="ECO:0000256" key="3">
    <source>
        <dbReference type="ARBA" id="ARBA00022741"/>
    </source>
</evidence>
<name>A0A1I3GKD5_SELRU</name>
<gene>
    <name evidence="6" type="ORF">SAMN04487861_1233</name>
</gene>
<dbReference type="SMART" id="SM00382">
    <property type="entry name" value="AAA"/>
    <property type="match status" value="1"/>
</dbReference>
<accession>A0A1I3GKD5</accession>
<dbReference type="InterPro" id="IPR017871">
    <property type="entry name" value="ABC_transporter-like_CS"/>
</dbReference>
<dbReference type="PROSITE" id="PS50893">
    <property type="entry name" value="ABC_TRANSPORTER_2"/>
    <property type="match status" value="1"/>
</dbReference>
<proteinExistence type="inferred from homology"/>
<dbReference type="OrthoDB" id="9779287at2"/>